<evidence type="ECO:0000256" key="1">
    <source>
        <dbReference type="SAM" id="MobiDB-lite"/>
    </source>
</evidence>
<feature type="domain" description="Pyrrolo-quinoline quinone repeat" evidence="3">
    <location>
        <begin position="145"/>
        <end position="281"/>
    </location>
</feature>
<gene>
    <name evidence="4" type="ORF">EUA98_07150</name>
</gene>
<comment type="caution">
    <text evidence="4">The sequence shown here is derived from an EMBL/GenBank/DDBJ whole genome shotgun (WGS) entry which is preliminary data.</text>
</comment>
<organism evidence="4 5">
    <name type="scientific">Pengzhenrongella frigida</name>
    <dbReference type="NCBI Taxonomy" id="1259133"/>
    <lineage>
        <taxon>Bacteria</taxon>
        <taxon>Bacillati</taxon>
        <taxon>Actinomycetota</taxon>
        <taxon>Actinomycetes</taxon>
        <taxon>Micrococcales</taxon>
        <taxon>Pengzhenrongella</taxon>
    </lineage>
</organism>
<dbReference type="Pfam" id="PF13360">
    <property type="entry name" value="PQQ_2"/>
    <property type="match status" value="2"/>
</dbReference>
<dbReference type="RefSeq" id="WP_130101988.1">
    <property type="nucleotide sequence ID" value="NZ_SDWW01000013.1"/>
</dbReference>
<reference evidence="4 5" key="1">
    <citation type="submission" date="2019-01" db="EMBL/GenBank/DDBJ databases">
        <title>Novel species of Cellulomonas.</title>
        <authorList>
            <person name="Liu Q."/>
            <person name="Xin Y.-H."/>
        </authorList>
    </citation>
    <scope>NUCLEOTIDE SEQUENCE [LARGE SCALE GENOMIC DNA]</scope>
    <source>
        <strain evidence="4 5">HLT2-17</strain>
    </source>
</reference>
<evidence type="ECO:0000313" key="5">
    <source>
        <dbReference type="Proteomes" id="UP000293764"/>
    </source>
</evidence>
<dbReference type="InterPro" id="IPR015943">
    <property type="entry name" value="WD40/YVTN_repeat-like_dom_sf"/>
</dbReference>
<name>A0A4Q5N652_9MICO</name>
<feature type="domain" description="Pyrrolo-quinoline quinone repeat" evidence="3">
    <location>
        <begin position="360"/>
        <end position="471"/>
    </location>
</feature>
<evidence type="ECO:0000256" key="2">
    <source>
        <dbReference type="SAM" id="Phobius"/>
    </source>
</evidence>
<protein>
    <recommendedName>
        <fullName evidence="3">Pyrrolo-quinoline quinone repeat domain-containing protein</fullName>
    </recommendedName>
</protein>
<evidence type="ECO:0000313" key="4">
    <source>
        <dbReference type="EMBL" id="RYV51671.1"/>
    </source>
</evidence>
<dbReference type="Proteomes" id="UP000293764">
    <property type="component" value="Unassembled WGS sequence"/>
</dbReference>
<keyword evidence="2" id="KW-0812">Transmembrane</keyword>
<dbReference type="EMBL" id="SDWW01000013">
    <property type="protein sequence ID" value="RYV51671.1"/>
    <property type="molecule type" value="Genomic_DNA"/>
</dbReference>
<keyword evidence="5" id="KW-1185">Reference proteome</keyword>
<dbReference type="OrthoDB" id="4813894at2"/>
<keyword evidence="2" id="KW-0472">Membrane</keyword>
<proteinExistence type="predicted"/>
<evidence type="ECO:0000259" key="3">
    <source>
        <dbReference type="Pfam" id="PF13360"/>
    </source>
</evidence>
<sequence length="498" mass="51282">MHPILACSVGLGRVAEVGRREMQDVDLAGGEAGEGPDAAPPLGSRIRSRSAHSSRSTRSSRSARSRWWWAAAAGLAVAVVGSALGADRLERNRLAALDGIPDLLAPLDGAVTDVWHSDVSLWPGVRQSGGRLVGVENRPGGNVGVVALDPGTGATLWQAAPRPRGTSTAGTTCALPATDVVVCLVADQTRARLLVIDAATGVVRSDTPTDTGAAIAALGADLVVGHVDADGVVRVARTDALGRASRWTFDGAHPVLTDAFGRQDVSLDVVDDLVVVGAAGSSWVLSADGGLLHTWAADPDPAAVASGRVQVLHDTRVVTEPATTDDGGRGTRVVDLASGRAFTVSGSPVHPRPDDGSLAGLILVQPPGGRSLVAYDLATGRARWSAGGTAGRGVMVLDGRVVRADADELQSLDGRTGRSVWAVPVGQTAQSTLFSDGRLVLLAQPDPERGIVLVAHGLDDGRVRWEFDLADDQYLVTVDGGLYGLSNRETVALGVAGR</sequence>
<dbReference type="SUPFAM" id="SSF50998">
    <property type="entry name" value="Quinoprotein alcohol dehydrogenase-like"/>
    <property type="match status" value="1"/>
</dbReference>
<dbReference type="Gene3D" id="2.130.10.10">
    <property type="entry name" value="YVTN repeat-like/Quinoprotein amine dehydrogenase"/>
    <property type="match status" value="1"/>
</dbReference>
<feature type="compositionally biased region" description="Low complexity" evidence="1">
    <location>
        <begin position="35"/>
        <end position="45"/>
    </location>
</feature>
<dbReference type="InterPro" id="IPR002372">
    <property type="entry name" value="PQQ_rpt_dom"/>
</dbReference>
<feature type="transmembrane region" description="Helical" evidence="2">
    <location>
        <begin position="67"/>
        <end position="86"/>
    </location>
</feature>
<feature type="region of interest" description="Disordered" evidence="1">
    <location>
        <begin position="27"/>
        <end position="58"/>
    </location>
</feature>
<dbReference type="AlphaFoldDB" id="A0A4Q5N652"/>
<accession>A0A4Q5N652</accession>
<dbReference type="InterPro" id="IPR011047">
    <property type="entry name" value="Quinoprotein_ADH-like_sf"/>
</dbReference>
<keyword evidence="2" id="KW-1133">Transmembrane helix</keyword>